<protein>
    <submittedName>
        <fullName evidence="3">Uncharacterized protein</fullName>
    </submittedName>
</protein>
<dbReference type="AlphaFoldDB" id="A0ABD3Q5N2"/>
<feature type="chain" id="PRO_5044759981" evidence="2">
    <location>
        <begin position="22"/>
        <end position="396"/>
    </location>
</feature>
<keyword evidence="4" id="KW-1185">Reference proteome</keyword>
<feature type="signal peptide" evidence="2">
    <location>
        <begin position="1"/>
        <end position="21"/>
    </location>
</feature>
<comment type="caution">
    <text evidence="3">The sequence shown here is derived from an EMBL/GenBank/DDBJ whole genome shotgun (WGS) entry which is preliminary data.</text>
</comment>
<dbReference type="Proteomes" id="UP001516023">
    <property type="component" value="Unassembled WGS sequence"/>
</dbReference>
<evidence type="ECO:0000256" key="2">
    <source>
        <dbReference type="SAM" id="SignalP"/>
    </source>
</evidence>
<evidence type="ECO:0000256" key="1">
    <source>
        <dbReference type="SAM" id="MobiDB-lite"/>
    </source>
</evidence>
<sequence>MQSLLLLTTTLLLPYNHLVHSQSLSVQCSCSPTQFSFRLDLSADCDSATINENKTGIDGSLCFFGEGATSGTDVLPSGDQGLGDMVQGGSGGFGPIRKLNKVTERVVDTTSHIQHASRSKRRMQQPMDPADMMRAPTSPITEVSSILFLEIDTSPELNILNQDSTYFSTNLKDGDIVSYTSISNMLDPARPLEDQLEYVPGGVMVVLFGTDDQGVVVQNTVAWGYGGEGYCESEPLEVNDSIGWIVVDDYTPAIAAFCPAVEALPPTPSPEVTVVDTMSPTVASVETISPTAEVIKSTTTSTTTTETMHMATTTHSYVMKSKSGKSDGPMSYGSGKASKLFKGKASKAMSVISDSKANKIMSMDTKAKSSKSSSVYGKKKATKIFRGKASPMSVPN</sequence>
<name>A0ABD3Q5N2_9STRA</name>
<reference evidence="3 4" key="1">
    <citation type="journal article" date="2020" name="G3 (Bethesda)">
        <title>Improved Reference Genome for Cyclotella cryptica CCMP332, a Model for Cell Wall Morphogenesis, Salinity Adaptation, and Lipid Production in Diatoms (Bacillariophyta).</title>
        <authorList>
            <person name="Roberts W.R."/>
            <person name="Downey K.M."/>
            <person name="Ruck E.C."/>
            <person name="Traller J.C."/>
            <person name="Alverson A.J."/>
        </authorList>
    </citation>
    <scope>NUCLEOTIDE SEQUENCE [LARGE SCALE GENOMIC DNA]</scope>
    <source>
        <strain evidence="3 4">CCMP332</strain>
    </source>
</reference>
<gene>
    <name evidence="3" type="ORF">HJC23_000806</name>
</gene>
<feature type="region of interest" description="Disordered" evidence="1">
    <location>
        <begin position="108"/>
        <end position="130"/>
    </location>
</feature>
<keyword evidence="2" id="KW-0732">Signal</keyword>
<proteinExistence type="predicted"/>
<evidence type="ECO:0000313" key="4">
    <source>
        <dbReference type="Proteomes" id="UP001516023"/>
    </source>
</evidence>
<evidence type="ECO:0000313" key="3">
    <source>
        <dbReference type="EMBL" id="KAL3795448.1"/>
    </source>
</evidence>
<organism evidence="3 4">
    <name type="scientific">Cyclotella cryptica</name>
    <dbReference type="NCBI Taxonomy" id="29204"/>
    <lineage>
        <taxon>Eukaryota</taxon>
        <taxon>Sar</taxon>
        <taxon>Stramenopiles</taxon>
        <taxon>Ochrophyta</taxon>
        <taxon>Bacillariophyta</taxon>
        <taxon>Coscinodiscophyceae</taxon>
        <taxon>Thalassiosirophycidae</taxon>
        <taxon>Stephanodiscales</taxon>
        <taxon>Stephanodiscaceae</taxon>
        <taxon>Cyclotella</taxon>
    </lineage>
</organism>
<accession>A0ABD3Q5N2</accession>
<dbReference type="EMBL" id="JABMIG020000071">
    <property type="protein sequence ID" value="KAL3795448.1"/>
    <property type="molecule type" value="Genomic_DNA"/>
</dbReference>